<keyword evidence="5 7" id="KW-1133">Transmembrane helix</keyword>
<feature type="transmembrane region" description="Helical" evidence="7">
    <location>
        <begin position="387"/>
        <end position="409"/>
    </location>
</feature>
<dbReference type="GO" id="GO:0005886">
    <property type="term" value="C:plasma membrane"/>
    <property type="evidence" value="ECO:0007669"/>
    <property type="project" value="UniProtKB-SubCell"/>
</dbReference>
<keyword evidence="6 7" id="KW-0472">Membrane</keyword>
<feature type="transmembrane region" description="Helical" evidence="7">
    <location>
        <begin position="16"/>
        <end position="34"/>
    </location>
</feature>
<dbReference type="InterPro" id="IPR052923">
    <property type="entry name" value="UPF0718"/>
</dbReference>
<dbReference type="Pfam" id="PF03773">
    <property type="entry name" value="ArsP_1"/>
    <property type="match status" value="1"/>
</dbReference>
<evidence type="ECO:0000256" key="1">
    <source>
        <dbReference type="ARBA" id="ARBA00004651"/>
    </source>
</evidence>
<comment type="subcellular location">
    <subcellularLocation>
        <location evidence="1">Cell membrane</location>
        <topology evidence="1">Multi-pass membrane protein</topology>
    </subcellularLocation>
</comment>
<gene>
    <name evidence="8" type="ORF">PX52LOC_02010</name>
</gene>
<dbReference type="OrthoDB" id="9777774at2"/>
<evidence type="ECO:0000256" key="7">
    <source>
        <dbReference type="SAM" id="Phobius"/>
    </source>
</evidence>
<evidence type="ECO:0000313" key="8">
    <source>
        <dbReference type="EMBL" id="QEL15101.1"/>
    </source>
</evidence>
<evidence type="ECO:0000256" key="2">
    <source>
        <dbReference type="ARBA" id="ARBA00006386"/>
    </source>
</evidence>
<evidence type="ECO:0008006" key="10">
    <source>
        <dbReference type="Google" id="ProtNLM"/>
    </source>
</evidence>
<dbReference type="EMBL" id="CP042425">
    <property type="protein sequence ID" value="QEL15101.1"/>
    <property type="molecule type" value="Genomic_DNA"/>
</dbReference>
<proteinExistence type="inferred from homology"/>
<keyword evidence="9" id="KW-1185">Reference proteome</keyword>
<feature type="transmembrane region" description="Helical" evidence="7">
    <location>
        <begin position="114"/>
        <end position="134"/>
    </location>
</feature>
<feature type="transmembrane region" description="Helical" evidence="7">
    <location>
        <begin position="338"/>
        <end position="356"/>
    </location>
</feature>
<evidence type="ECO:0000256" key="3">
    <source>
        <dbReference type="ARBA" id="ARBA00022475"/>
    </source>
</evidence>
<feature type="transmembrane region" description="Helical" evidence="7">
    <location>
        <begin position="241"/>
        <end position="264"/>
    </location>
</feature>
<protein>
    <recommendedName>
        <fullName evidence="10">Permease</fullName>
    </recommendedName>
</protein>
<dbReference type="Proteomes" id="UP000324974">
    <property type="component" value="Chromosome"/>
</dbReference>
<accession>A0A5C1A7A5</accession>
<feature type="transmembrane region" description="Helical" evidence="7">
    <location>
        <begin position="178"/>
        <end position="198"/>
    </location>
</feature>
<dbReference type="PANTHER" id="PTHR34184:SF4">
    <property type="entry name" value="UPF0718 PROTEIN YCGR"/>
    <property type="match status" value="1"/>
</dbReference>
<feature type="transmembrane region" description="Helical" evidence="7">
    <location>
        <begin position="88"/>
        <end position="107"/>
    </location>
</feature>
<dbReference type="KEGG" id="lrs:PX52LOC_02010"/>
<name>A0A5C1A7A5_9BACT</name>
<evidence type="ECO:0000256" key="5">
    <source>
        <dbReference type="ARBA" id="ARBA00022989"/>
    </source>
</evidence>
<evidence type="ECO:0000256" key="6">
    <source>
        <dbReference type="ARBA" id="ARBA00023136"/>
    </source>
</evidence>
<keyword evidence="3" id="KW-1003">Cell membrane</keyword>
<organism evidence="8 9">
    <name type="scientific">Limnoglobus roseus</name>
    <dbReference type="NCBI Taxonomy" id="2598579"/>
    <lineage>
        <taxon>Bacteria</taxon>
        <taxon>Pseudomonadati</taxon>
        <taxon>Planctomycetota</taxon>
        <taxon>Planctomycetia</taxon>
        <taxon>Gemmatales</taxon>
        <taxon>Gemmataceae</taxon>
        <taxon>Limnoglobus</taxon>
    </lineage>
</organism>
<keyword evidence="4 7" id="KW-0812">Transmembrane</keyword>
<evidence type="ECO:0000313" key="9">
    <source>
        <dbReference type="Proteomes" id="UP000324974"/>
    </source>
</evidence>
<sequence>MAEGMFWSVLLRTGQIAIEASVTFLVGLIVAGVMRRMLGAGGTRKLFGGEGWKGLFRAWCVGMLLPVCSLGVIPIAREMRRAGVPSGTILAFVLAAPHINPLSLLYGLTLSEPVVIVCFAAGSLVIALAAGAVWERNFAKDADATPPGDEPLPAPGLKRLAAVVVTAAREAVGPSMKYVLLALGFTGLLSGLLPHGSLGMSMRHDDPTSPALMTAIALPMYTGPLQGMMRLGLIFDHGNSVGAAFALFELGIGVNVGLVVWLAALFGWKRVLLWLAGVAVVTTALGYAAEGPLYFAKEEASHTHAFDEWTSPFPSEQGGGWDAVRAKLLQKVEVLEPVALGGSLILVLLGAGLARLDRTGRVERWLTTAPTPSDRPKSIWNKNVPGLVLGLVALFGLVVFSVVALFIYYPAPKEAFAEIVSVRTEAVAAVRTGKKEEAIRQIERWDVLTRKLQVGVFIRTGRMNPEAWQTTEALRERLEELRDALLADDPGKAKQLLAPVEEAYRNCRDRYQPSAE</sequence>
<dbReference type="PANTHER" id="PTHR34184">
    <property type="entry name" value="UPF0718 PROTEIN YCGR"/>
    <property type="match status" value="1"/>
</dbReference>
<feature type="transmembrane region" description="Helical" evidence="7">
    <location>
        <begin position="55"/>
        <end position="76"/>
    </location>
</feature>
<reference evidence="9" key="1">
    <citation type="submission" date="2019-08" db="EMBL/GenBank/DDBJ databases">
        <title>Limnoglobus roseus gen. nov., sp. nov., a novel freshwater planctomycete with a giant genome from the family Gemmataceae.</title>
        <authorList>
            <person name="Kulichevskaya I.S."/>
            <person name="Naumoff D.G."/>
            <person name="Miroshnikov K."/>
            <person name="Ivanova A."/>
            <person name="Philippov D.A."/>
            <person name="Hakobyan A."/>
            <person name="Rijpstra I.C."/>
            <person name="Sinninghe Damste J.S."/>
            <person name="Liesack W."/>
            <person name="Dedysh S.N."/>
        </authorList>
    </citation>
    <scope>NUCLEOTIDE SEQUENCE [LARGE SCALE GENOMIC DNA]</scope>
    <source>
        <strain evidence="9">PX52</strain>
    </source>
</reference>
<comment type="similarity">
    <text evidence="2">Belongs to the UPF0718 family.</text>
</comment>
<feature type="transmembrane region" description="Helical" evidence="7">
    <location>
        <begin position="271"/>
        <end position="289"/>
    </location>
</feature>
<evidence type="ECO:0000256" key="4">
    <source>
        <dbReference type="ARBA" id="ARBA00022692"/>
    </source>
</evidence>
<feature type="transmembrane region" description="Helical" evidence="7">
    <location>
        <begin position="210"/>
        <end position="229"/>
    </location>
</feature>
<dbReference type="AlphaFoldDB" id="A0A5C1A7A5"/>
<dbReference type="RefSeq" id="WP_149109947.1">
    <property type="nucleotide sequence ID" value="NZ_CP042425.1"/>
</dbReference>
<dbReference type="InterPro" id="IPR005524">
    <property type="entry name" value="DUF318"/>
</dbReference>